<dbReference type="EMBL" id="AOHV01000010">
    <property type="protein sequence ID" value="ELY40174.1"/>
    <property type="molecule type" value="Genomic_DNA"/>
</dbReference>
<evidence type="ECO:0000313" key="5">
    <source>
        <dbReference type="Proteomes" id="UP000011645"/>
    </source>
</evidence>
<evidence type="ECO:0000313" key="3">
    <source>
        <dbReference type="EMBL" id="ELY40174.1"/>
    </source>
</evidence>
<evidence type="ECO:0000313" key="4">
    <source>
        <dbReference type="Proteomes" id="UP000000390"/>
    </source>
</evidence>
<dbReference type="EMBL" id="CP002062">
    <property type="protein sequence ID" value="ADJ14460.1"/>
    <property type="molecule type" value="Genomic_DNA"/>
</dbReference>
<keyword evidence="5" id="KW-1185">Reference proteome</keyword>
<dbReference type="Proteomes" id="UP000000390">
    <property type="component" value="Chromosome"/>
</dbReference>
<gene>
    <name evidence="2" type="ordered locus">HacjB3_05345</name>
    <name evidence="3" type="ORF">C497_03720</name>
</gene>
<dbReference type="OrthoDB" id="386142at2157"/>
<dbReference type="PATRIC" id="fig|795797.18.peg.1071"/>
<dbReference type="RefSeq" id="WP_008414596.1">
    <property type="nucleotide sequence ID" value="NC_014297.1"/>
</dbReference>
<dbReference type="GeneID" id="9418873"/>
<accession>D8J9P8</accession>
<organism evidence="2 4">
    <name type="scientific">Halalkalicoccus jeotgali (strain DSM 18796 / CECT 7217 / JCM 14584 / KCTC 4019 / B3)</name>
    <dbReference type="NCBI Taxonomy" id="795797"/>
    <lineage>
        <taxon>Archaea</taxon>
        <taxon>Methanobacteriati</taxon>
        <taxon>Methanobacteriota</taxon>
        <taxon>Stenosarchaea group</taxon>
        <taxon>Halobacteria</taxon>
        <taxon>Halobacteriales</taxon>
        <taxon>Halococcaceae</taxon>
        <taxon>Halalkalicoccus</taxon>
    </lineage>
</organism>
<dbReference type="STRING" id="795797.HacjB3_05345"/>
<protein>
    <submittedName>
        <fullName evidence="2">Uncharacterized protein</fullName>
    </submittedName>
</protein>
<name>D8J9P8_HALJB</name>
<dbReference type="HOGENOM" id="CLU_941997_0_0_2"/>
<evidence type="ECO:0000256" key="1">
    <source>
        <dbReference type="SAM" id="MobiDB-lite"/>
    </source>
</evidence>
<dbReference type="AlphaFoldDB" id="D8J9P8"/>
<proteinExistence type="predicted"/>
<dbReference type="Proteomes" id="UP000011645">
    <property type="component" value="Unassembled WGS sequence"/>
</dbReference>
<reference evidence="2 4" key="1">
    <citation type="journal article" date="2010" name="J. Bacteriol.">
        <title>Complete genome sequence of Halalkalicoccus jeotgali B3(T), an extremely halophilic archaeon.</title>
        <authorList>
            <person name="Roh S.W."/>
            <person name="Nam Y.D."/>
            <person name="Nam S.H."/>
            <person name="Choi S.H."/>
            <person name="Park H.S."/>
            <person name="Bae J.W."/>
        </authorList>
    </citation>
    <scope>NUCLEOTIDE SEQUENCE [LARGE SCALE GENOMIC DNA]</scope>
    <source>
        <strain evidence="2">B3</strain>
        <strain evidence="4">DSM 18796 / CECT 7217 / JCM 14584 / KCTC 4019 / B3</strain>
    </source>
</reference>
<dbReference type="eggNOG" id="arCOG10698">
    <property type="taxonomic scope" value="Archaea"/>
</dbReference>
<feature type="region of interest" description="Disordered" evidence="1">
    <location>
        <begin position="266"/>
        <end position="295"/>
    </location>
</feature>
<reference evidence="3 5" key="2">
    <citation type="journal article" date="2014" name="PLoS Genet.">
        <title>Phylogenetically driven sequencing of extremely halophilic archaea reveals strategies for static and dynamic osmo-response.</title>
        <authorList>
            <person name="Becker E.A."/>
            <person name="Seitzer P.M."/>
            <person name="Tritt A."/>
            <person name="Larsen D."/>
            <person name="Krusor M."/>
            <person name="Yao A.I."/>
            <person name="Wu D."/>
            <person name="Madern D."/>
            <person name="Eisen J.A."/>
            <person name="Darling A.E."/>
            <person name="Facciotti M.T."/>
        </authorList>
    </citation>
    <scope>NUCLEOTIDE SEQUENCE [LARGE SCALE GENOMIC DNA]</scope>
    <source>
        <strain evidence="3">B3</strain>
        <strain evidence="5">DSM 18796 / CECT 7217 / JCM 14584 / KCTC 4019 / B3</strain>
    </source>
</reference>
<feature type="compositionally biased region" description="Basic and acidic residues" evidence="1">
    <location>
        <begin position="266"/>
        <end position="279"/>
    </location>
</feature>
<dbReference type="KEGG" id="hje:HacjB3_05345"/>
<sequence length="295" mass="32771">MRAGEDRYGEARYGGDEGYQPSTEYPFDIGLVAGDARVGAAAVGESGHASMQGRITAIATLEGETDVVGNSRGATLAAQYPDLIGTVSPTRDSISERERLESYLKAPFRTPRLTDGTYEATEFGALVGMFSEMAQAMVSMRNEMLAERYVDLARGRQLDRIGALVLTPRRQDERDDPYRIRIKAEFLKRVSGGTIDEIRQMLAVLLDTDREQIRISEPFDLVPATMVVDFDAPLLDQAPVEREELREYVLGAAAAGVEVELTIEDPFRHRPASDDDPTLHTRGYNEAPYKSRYNR</sequence>
<evidence type="ECO:0000313" key="2">
    <source>
        <dbReference type="EMBL" id="ADJ14460.1"/>
    </source>
</evidence>